<organism evidence="2 3">
    <name type="scientific">Symplocastrum torsivum CPER-KK1</name>
    <dbReference type="NCBI Taxonomy" id="450513"/>
    <lineage>
        <taxon>Bacteria</taxon>
        <taxon>Bacillati</taxon>
        <taxon>Cyanobacteriota</taxon>
        <taxon>Cyanophyceae</taxon>
        <taxon>Oscillatoriophycideae</taxon>
        <taxon>Oscillatoriales</taxon>
        <taxon>Microcoleaceae</taxon>
        <taxon>Symplocastrum</taxon>
    </lineage>
</organism>
<feature type="compositionally biased region" description="Basic and acidic residues" evidence="1">
    <location>
        <begin position="538"/>
        <end position="548"/>
    </location>
</feature>
<reference evidence="2" key="1">
    <citation type="submission" date="2021-05" db="EMBL/GenBank/DDBJ databases">
        <authorList>
            <person name="Pietrasiak N."/>
            <person name="Ward R."/>
            <person name="Stajich J.E."/>
            <person name="Kurbessoian T."/>
        </authorList>
    </citation>
    <scope>NUCLEOTIDE SEQUENCE</scope>
    <source>
        <strain evidence="2">CPER-KK1</strain>
    </source>
</reference>
<comment type="caution">
    <text evidence="2">The sequence shown here is derived from an EMBL/GenBank/DDBJ whole genome shotgun (WGS) entry which is preliminary data.</text>
</comment>
<dbReference type="AlphaFoldDB" id="A0A951PPZ2"/>
<dbReference type="Proteomes" id="UP000753908">
    <property type="component" value="Unassembled WGS sequence"/>
</dbReference>
<feature type="region of interest" description="Disordered" evidence="1">
    <location>
        <begin position="529"/>
        <end position="548"/>
    </location>
</feature>
<dbReference type="PANTHER" id="PTHR42716:SF3">
    <property type="entry name" value="SLL1913 PROTEIN"/>
    <property type="match status" value="1"/>
</dbReference>
<gene>
    <name evidence="2" type="ORF">KME25_22695</name>
</gene>
<dbReference type="EMBL" id="JAHHIF010000037">
    <property type="protein sequence ID" value="MBW4547219.1"/>
    <property type="molecule type" value="Genomic_DNA"/>
</dbReference>
<dbReference type="GO" id="GO:0008734">
    <property type="term" value="F:L-aspartate oxidase activity"/>
    <property type="evidence" value="ECO:0007669"/>
    <property type="project" value="InterPro"/>
</dbReference>
<reference evidence="2" key="2">
    <citation type="journal article" date="2022" name="Microbiol. Resour. Announc.">
        <title>Metagenome Sequencing to Explore Phylogenomics of Terrestrial Cyanobacteria.</title>
        <authorList>
            <person name="Ward R.D."/>
            <person name="Stajich J.E."/>
            <person name="Johansen J.R."/>
            <person name="Huntemann M."/>
            <person name="Clum A."/>
            <person name="Foster B."/>
            <person name="Foster B."/>
            <person name="Roux S."/>
            <person name="Palaniappan K."/>
            <person name="Varghese N."/>
            <person name="Mukherjee S."/>
            <person name="Reddy T.B.K."/>
            <person name="Daum C."/>
            <person name="Copeland A."/>
            <person name="Chen I.A."/>
            <person name="Ivanova N.N."/>
            <person name="Kyrpides N.C."/>
            <person name="Shapiro N."/>
            <person name="Eloe-Fadrosh E.A."/>
            <person name="Pietrasiak N."/>
        </authorList>
    </citation>
    <scope>NUCLEOTIDE SEQUENCE</scope>
    <source>
        <strain evidence="2">CPER-KK1</strain>
    </source>
</reference>
<dbReference type="SUPFAM" id="SSF51905">
    <property type="entry name" value="FAD/NAD(P)-binding domain"/>
    <property type="match status" value="1"/>
</dbReference>
<evidence type="ECO:0000313" key="3">
    <source>
        <dbReference type="Proteomes" id="UP000753908"/>
    </source>
</evidence>
<dbReference type="PANTHER" id="PTHR42716">
    <property type="entry name" value="L-ASPARTATE OXIDASE"/>
    <property type="match status" value="1"/>
</dbReference>
<dbReference type="InterPro" id="IPR036188">
    <property type="entry name" value="FAD/NAD-bd_sf"/>
</dbReference>
<accession>A0A951PPZ2</accession>
<sequence>MNELTTDVLVVGGGTGGTAAAIQAARQGAQTLLVSEFPWLGGMLTSAGVSAPDGNELVAFQTGLWGAFLRELRQRQIGGLDNSWVSMFSFDPRTGAKLLADWVQQLPNLKWIAGQTPLEILRQGNCITGVRFENFTVKAKVTLDATELGDVLALAEVPYRWGWELQSEFEEPSAPVSVNQLTQQYPVQAPTWVVVLKDFGEAEDAPEIPAPPDYSPEQFVGAWDNYGAEQFLNYGRLPGGLFMINWPQCGNDYGEGVGRLVESSDKQQQFLQEARWHTQGFAHFIQSQLGHRYGLADNIFPNSQFGGGAYALHPYYRESRRLQGLVTVREQDLLPVADGRVAALPVDISRGNAICADARLRSMREARRLANASLSQQRFAIASIAVGNYANDHHYPGINFPLKPKSIRWGGRWTGTPFTIPYGCLIPVSTDGLLVCEKNISVSHIANGATRLQPVVMNIGQAAGMAAALSVSLNCQPRDLQVRSIQEALLQDPVAPAAIIPLFNLPSNHPDWLSWQRYYLDNPENYPATGNTKGLVQEGRRQEAEGRRKESLKGKFFNLFQLDSYFDHTALGSVEPESNVTAESSQPPVPNSQPPTRFTGIFQRCNQQDYCITLTAPEAHEGQTWRLITLLSSVDEQLQACLDQEQLTVWGRLNHSGCWLVVEKIEIP</sequence>
<name>A0A951PPZ2_9CYAN</name>
<proteinExistence type="predicted"/>
<evidence type="ECO:0000256" key="1">
    <source>
        <dbReference type="SAM" id="MobiDB-lite"/>
    </source>
</evidence>
<evidence type="ECO:0000313" key="2">
    <source>
        <dbReference type="EMBL" id="MBW4547219.1"/>
    </source>
</evidence>
<dbReference type="GO" id="GO:0009435">
    <property type="term" value="P:NAD+ biosynthetic process"/>
    <property type="evidence" value="ECO:0007669"/>
    <property type="project" value="InterPro"/>
</dbReference>
<dbReference type="Pfam" id="PF12831">
    <property type="entry name" value="FAD_oxidored"/>
    <property type="match status" value="1"/>
</dbReference>
<protein>
    <submittedName>
        <fullName evidence="2">FAD-dependent oxidoreductase</fullName>
    </submittedName>
</protein>
<dbReference type="InterPro" id="IPR005288">
    <property type="entry name" value="NadB"/>
</dbReference>
<dbReference type="Gene3D" id="3.50.50.60">
    <property type="entry name" value="FAD/NAD(P)-binding domain"/>
    <property type="match status" value="1"/>
</dbReference>